<dbReference type="InterPro" id="IPR053781">
    <property type="entry name" value="F-box_AtFBL13-like"/>
</dbReference>
<name>J3N6P2_ORYBR</name>
<dbReference type="Proteomes" id="UP000006038">
    <property type="component" value="Chromosome 11"/>
</dbReference>
<dbReference type="CDD" id="cd22160">
    <property type="entry name" value="F-box_AtFBL13-like"/>
    <property type="match status" value="1"/>
</dbReference>
<evidence type="ECO:0000259" key="1">
    <source>
        <dbReference type="PROSITE" id="PS50181"/>
    </source>
</evidence>
<dbReference type="eggNOG" id="ENOG502S2XD">
    <property type="taxonomic scope" value="Eukaryota"/>
</dbReference>
<dbReference type="RefSeq" id="XP_006663281.2">
    <property type="nucleotide sequence ID" value="XM_006663218.2"/>
</dbReference>
<dbReference type="SMART" id="SM00256">
    <property type="entry name" value="FBOX"/>
    <property type="match status" value="1"/>
</dbReference>
<dbReference type="PROSITE" id="PS50181">
    <property type="entry name" value="FBOX"/>
    <property type="match status" value="1"/>
</dbReference>
<accession>J3N6P2</accession>
<dbReference type="OrthoDB" id="667898at2759"/>
<dbReference type="InterPro" id="IPR036047">
    <property type="entry name" value="F-box-like_dom_sf"/>
</dbReference>
<dbReference type="Pfam" id="PF00646">
    <property type="entry name" value="F-box"/>
    <property type="match status" value="1"/>
</dbReference>
<dbReference type="Gramene" id="OB11G14780.1">
    <property type="protein sequence ID" value="OB11G14780.1"/>
    <property type="gene ID" value="OB11G14780"/>
</dbReference>
<dbReference type="GeneID" id="102708007"/>
<reference evidence="2" key="2">
    <citation type="submission" date="2013-04" db="UniProtKB">
        <authorList>
            <consortium name="EnsemblPlants"/>
        </authorList>
    </citation>
    <scope>IDENTIFICATION</scope>
</reference>
<dbReference type="SUPFAM" id="SSF81383">
    <property type="entry name" value="F-box domain"/>
    <property type="match status" value="1"/>
</dbReference>
<sequence length="423" mass="47606">MPRGRRKREAVEGGGGGGGVDYIGALPDVLLEHVLSFLETKEVVRTCVLARRWRHLWASMPVLRVTARDSGHALHKFMDHLLILRNRSPLEACVFDFSVFSNSKDDMSFVNLWIRYVLSCRVRVLTLHIGGLRLINLPVVSGILTTLDLGSLSVYGMFLDFSSCPVLEVLNMTKCTIFADKISSMSLKRLSICECKFKSDMRATISVPSLLFLQLTAVKGRIPFLEDMPVLVTAEVILSDSSCKDRCRSNDPGYCPIGCAHCYGIDDGSAGCVLLKGLADAMHLELVADPEMFILRRDLRWCPTFNNLKTLLLSGWFESPVQSALICILQHSPFLEKLTLQLFKKPEINLQSKAIYNLIEQPFASENLKTVEVKCEDIDQRLHKLMKSLNSYGIPPEKFTIQQTISSYECFNFVWTGFIPRQS</sequence>
<protein>
    <recommendedName>
        <fullName evidence="1">F-box domain-containing protein</fullName>
    </recommendedName>
</protein>
<dbReference type="AlphaFoldDB" id="J3N6P2"/>
<dbReference type="PANTHER" id="PTHR34223">
    <property type="entry name" value="OS11G0201299 PROTEIN"/>
    <property type="match status" value="1"/>
</dbReference>
<reference evidence="2" key="1">
    <citation type="journal article" date="2013" name="Nat. Commun.">
        <title>Whole-genome sequencing of Oryza brachyantha reveals mechanisms underlying Oryza genome evolution.</title>
        <authorList>
            <person name="Chen J."/>
            <person name="Huang Q."/>
            <person name="Gao D."/>
            <person name="Wang J."/>
            <person name="Lang Y."/>
            <person name="Liu T."/>
            <person name="Li B."/>
            <person name="Bai Z."/>
            <person name="Luis Goicoechea J."/>
            <person name="Liang C."/>
            <person name="Chen C."/>
            <person name="Zhang W."/>
            <person name="Sun S."/>
            <person name="Liao Y."/>
            <person name="Zhang X."/>
            <person name="Yang L."/>
            <person name="Song C."/>
            <person name="Wang M."/>
            <person name="Shi J."/>
            <person name="Liu G."/>
            <person name="Liu J."/>
            <person name="Zhou H."/>
            <person name="Zhou W."/>
            <person name="Yu Q."/>
            <person name="An N."/>
            <person name="Chen Y."/>
            <person name="Cai Q."/>
            <person name="Wang B."/>
            <person name="Liu B."/>
            <person name="Min J."/>
            <person name="Huang Y."/>
            <person name="Wu H."/>
            <person name="Li Z."/>
            <person name="Zhang Y."/>
            <person name="Yin Y."/>
            <person name="Song W."/>
            <person name="Jiang J."/>
            <person name="Jackson S.A."/>
            <person name="Wing R.A."/>
            <person name="Wang J."/>
            <person name="Chen M."/>
        </authorList>
    </citation>
    <scope>NUCLEOTIDE SEQUENCE [LARGE SCALE GENOMIC DNA]</scope>
    <source>
        <strain evidence="2">cv. IRGC 101232</strain>
    </source>
</reference>
<dbReference type="Gene3D" id="1.20.1280.50">
    <property type="match status" value="1"/>
</dbReference>
<proteinExistence type="predicted"/>
<organism evidence="2">
    <name type="scientific">Oryza brachyantha</name>
    <name type="common">malo sina</name>
    <dbReference type="NCBI Taxonomy" id="4533"/>
    <lineage>
        <taxon>Eukaryota</taxon>
        <taxon>Viridiplantae</taxon>
        <taxon>Streptophyta</taxon>
        <taxon>Embryophyta</taxon>
        <taxon>Tracheophyta</taxon>
        <taxon>Spermatophyta</taxon>
        <taxon>Magnoliopsida</taxon>
        <taxon>Liliopsida</taxon>
        <taxon>Poales</taxon>
        <taxon>Poaceae</taxon>
        <taxon>BOP clade</taxon>
        <taxon>Oryzoideae</taxon>
        <taxon>Oryzeae</taxon>
        <taxon>Oryzinae</taxon>
        <taxon>Oryza</taxon>
    </lineage>
</organism>
<evidence type="ECO:0000313" key="3">
    <source>
        <dbReference type="Proteomes" id="UP000006038"/>
    </source>
</evidence>
<gene>
    <name evidence="2" type="primary">LOC102708007</name>
</gene>
<dbReference type="SUPFAM" id="SSF52047">
    <property type="entry name" value="RNI-like"/>
    <property type="match status" value="1"/>
</dbReference>
<dbReference type="InterPro" id="IPR053197">
    <property type="entry name" value="F-box_SCFL_complex_component"/>
</dbReference>
<evidence type="ECO:0000313" key="2">
    <source>
        <dbReference type="EnsemblPlants" id="OB11G14780.1"/>
    </source>
</evidence>
<dbReference type="PANTHER" id="PTHR34223:SF64">
    <property type="entry name" value="OS11G0201299 PROTEIN"/>
    <property type="match status" value="1"/>
</dbReference>
<dbReference type="HOGENOM" id="CLU_003068_1_0_1"/>
<dbReference type="EnsemblPlants" id="OB11G14780.1">
    <property type="protein sequence ID" value="OB11G14780.1"/>
    <property type="gene ID" value="OB11G14780"/>
</dbReference>
<feature type="domain" description="F-box" evidence="1">
    <location>
        <begin position="20"/>
        <end position="56"/>
    </location>
</feature>
<dbReference type="KEGG" id="obr:102708007"/>
<keyword evidence="3" id="KW-1185">Reference proteome</keyword>
<dbReference type="OMA" id="NMSELAC"/>
<dbReference type="InterPro" id="IPR001810">
    <property type="entry name" value="F-box_dom"/>
</dbReference>